<dbReference type="PANTHER" id="PTHR24300">
    <property type="entry name" value="CYTOCHROME P450 508A4-RELATED"/>
    <property type="match status" value="1"/>
</dbReference>
<evidence type="ECO:0000256" key="7">
    <source>
        <dbReference type="PIRSR" id="PIRSR602401-1"/>
    </source>
</evidence>
<keyword evidence="9" id="KW-0472">Membrane</keyword>
<keyword evidence="5 7" id="KW-0408">Iron</keyword>
<dbReference type="Pfam" id="PF00067">
    <property type="entry name" value="p450"/>
    <property type="match status" value="1"/>
</dbReference>
<feature type="binding site" description="axial binding residue" evidence="7">
    <location>
        <position position="461"/>
    </location>
    <ligand>
        <name>heme</name>
        <dbReference type="ChEBI" id="CHEBI:30413"/>
    </ligand>
    <ligandPart>
        <name>Fe</name>
        <dbReference type="ChEBI" id="CHEBI:18248"/>
    </ligandPart>
</feature>
<dbReference type="GO" id="GO:0005506">
    <property type="term" value="F:iron ion binding"/>
    <property type="evidence" value="ECO:0007669"/>
    <property type="project" value="InterPro"/>
</dbReference>
<keyword evidence="11" id="KW-1185">Reference proteome</keyword>
<name>A0AAV4C6G3_9GAST</name>
<evidence type="ECO:0000313" key="10">
    <source>
        <dbReference type="EMBL" id="GFO26578.1"/>
    </source>
</evidence>
<dbReference type="InterPro" id="IPR017972">
    <property type="entry name" value="Cyt_P450_CS"/>
</dbReference>
<comment type="caution">
    <text evidence="10">The sequence shown here is derived from an EMBL/GenBank/DDBJ whole genome shotgun (WGS) entry which is preliminary data.</text>
</comment>
<dbReference type="AlphaFoldDB" id="A0AAV4C6G3"/>
<dbReference type="GO" id="GO:0006805">
    <property type="term" value="P:xenobiotic metabolic process"/>
    <property type="evidence" value="ECO:0007669"/>
    <property type="project" value="TreeGrafter"/>
</dbReference>
<evidence type="ECO:0000256" key="5">
    <source>
        <dbReference type="ARBA" id="ARBA00023004"/>
    </source>
</evidence>
<dbReference type="PANTHER" id="PTHR24300:SF375">
    <property type="entry name" value="CYTOCHROME P450 FAMILY"/>
    <property type="match status" value="1"/>
</dbReference>
<reference evidence="10 11" key="1">
    <citation type="journal article" date="2021" name="Elife">
        <title>Chloroplast acquisition without the gene transfer in kleptoplastic sea slugs, Plakobranchus ocellatus.</title>
        <authorList>
            <person name="Maeda T."/>
            <person name="Takahashi S."/>
            <person name="Yoshida T."/>
            <person name="Shimamura S."/>
            <person name="Takaki Y."/>
            <person name="Nagai Y."/>
            <person name="Toyoda A."/>
            <person name="Suzuki Y."/>
            <person name="Arimoto A."/>
            <person name="Ishii H."/>
            <person name="Satoh N."/>
            <person name="Nishiyama T."/>
            <person name="Hasebe M."/>
            <person name="Maruyama T."/>
            <person name="Minagawa J."/>
            <person name="Obokata J."/>
            <person name="Shigenobu S."/>
        </authorList>
    </citation>
    <scope>NUCLEOTIDE SEQUENCE [LARGE SCALE GENOMIC DNA]</scope>
</reference>
<dbReference type="InterPro" id="IPR001128">
    <property type="entry name" value="Cyt_P450"/>
</dbReference>
<dbReference type="InterPro" id="IPR036396">
    <property type="entry name" value="Cyt_P450_sf"/>
</dbReference>
<evidence type="ECO:0000256" key="9">
    <source>
        <dbReference type="SAM" id="Phobius"/>
    </source>
</evidence>
<keyword evidence="6 8" id="KW-0503">Monooxygenase</keyword>
<dbReference type="InterPro" id="IPR002401">
    <property type="entry name" value="Cyt_P450_E_grp-I"/>
</dbReference>
<dbReference type="Proteomes" id="UP000735302">
    <property type="component" value="Unassembled WGS sequence"/>
</dbReference>
<proteinExistence type="inferred from homology"/>
<keyword evidence="4 8" id="KW-0560">Oxidoreductase</keyword>
<evidence type="ECO:0000256" key="1">
    <source>
        <dbReference type="ARBA" id="ARBA00001971"/>
    </source>
</evidence>
<evidence type="ECO:0000256" key="2">
    <source>
        <dbReference type="ARBA" id="ARBA00010617"/>
    </source>
</evidence>
<dbReference type="PRINTS" id="PR00385">
    <property type="entry name" value="P450"/>
</dbReference>
<dbReference type="PRINTS" id="PR00463">
    <property type="entry name" value="EP450I"/>
</dbReference>
<dbReference type="PROSITE" id="PS00086">
    <property type="entry name" value="CYTOCHROME_P450"/>
    <property type="match status" value="1"/>
</dbReference>
<dbReference type="GO" id="GO:0016712">
    <property type="term" value="F:oxidoreductase activity, acting on paired donors, with incorporation or reduction of molecular oxygen, reduced flavin or flavoprotein as one donor, and incorporation of one atom of oxygen"/>
    <property type="evidence" value="ECO:0007669"/>
    <property type="project" value="TreeGrafter"/>
</dbReference>
<evidence type="ECO:0000256" key="3">
    <source>
        <dbReference type="ARBA" id="ARBA00022723"/>
    </source>
</evidence>
<evidence type="ECO:0000256" key="8">
    <source>
        <dbReference type="RuleBase" id="RU000461"/>
    </source>
</evidence>
<gene>
    <name evidence="10" type="ORF">PoB_005308300</name>
</gene>
<accession>A0AAV4C6G3</accession>
<dbReference type="Gene3D" id="1.10.630.10">
    <property type="entry name" value="Cytochrome P450"/>
    <property type="match status" value="1"/>
</dbReference>
<evidence type="ECO:0000256" key="4">
    <source>
        <dbReference type="ARBA" id="ARBA00023002"/>
    </source>
</evidence>
<keyword evidence="9" id="KW-0812">Transmembrane</keyword>
<dbReference type="GO" id="GO:0006082">
    <property type="term" value="P:organic acid metabolic process"/>
    <property type="evidence" value="ECO:0007669"/>
    <property type="project" value="TreeGrafter"/>
</dbReference>
<evidence type="ECO:0000256" key="6">
    <source>
        <dbReference type="ARBA" id="ARBA00023033"/>
    </source>
</evidence>
<dbReference type="FunFam" id="1.10.630.10:FF:000036">
    <property type="entry name" value="CYtochrome P450 family"/>
    <property type="match status" value="1"/>
</dbReference>
<comment type="similarity">
    <text evidence="2 8">Belongs to the cytochrome P450 family.</text>
</comment>
<comment type="cofactor">
    <cofactor evidence="1 7">
        <name>heme</name>
        <dbReference type="ChEBI" id="CHEBI:30413"/>
    </cofactor>
</comment>
<dbReference type="GO" id="GO:0005737">
    <property type="term" value="C:cytoplasm"/>
    <property type="evidence" value="ECO:0007669"/>
    <property type="project" value="TreeGrafter"/>
</dbReference>
<keyword evidence="9" id="KW-1133">Transmembrane helix</keyword>
<keyword evidence="7 8" id="KW-0349">Heme</keyword>
<protein>
    <submittedName>
        <fullName evidence="10">Cytochrome p450 ii f2-like protein ii</fullName>
    </submittedName>
</protein>
<dbReference type="InterPro" id="IPR050182">
    <property type="entry name" value="Cytochrome_P450_fam2"/>
</dbReference>
<dbReference type="EMBL" id="BLXT01005846">
    <property type="protein sequence ID" value="GFO26578.1"/>
    <property type="molecule type" value="Genomic_DNA"/>
</dbReference>
<evidence type="ECO:0000313" key="11">
    <source>
        <dbReference type="Proteomes" id="UP000735302"/>
    </source>
</evidence>
<sequence>MLMNILEVMQDKMAGMLDSSGVTAALLVASLGILAYWVWSRMRPSYLGCNIPPFPAPKRFFSGHLHLWMKNNEIDNISAFREKVGDVFSLDLSGKLVVVINGYEALRQVLVKHWTEAADRPTTAAAYQLKEDNLGLVHARGENWKVQRTTSLLILKDFGMGKNIMAEKIGEEVRAFTDKLARLNAEPVDFRDLATTSVCSIICSIIVGKRFSSDDPYFVRLMGNLNVMFSKAPRLGLLEAFPLIRFLPWDFLGIQRWMRNILAIRENFSKAHINEAKENFDKDGVPQSFITSYLQKMRQYHAEDKPTKLDEENLITNIRGLFIAGTETTSTTIYWCVLFCLHHPEVQDKVFEEISTHVGQDRLPNIHDRPNLKYLDAVIMETQRCASLVPMLQRKVTQSFDFMGYTIPKDSLIILNIHSALHDTKPWGDPDKFRPERFLNADGKLIDFKEFLPFGLGPRSCLGKTLAKMELYLFLAAMFQRFKFEPETPSGELPPSTGHLSVILSPQPYKVRFVSR</sequence>
<keyword evidence="3 7" id="KW-0479">Metal-binding</keyword>
<feature type="transmembrane region" description="Helical" evidence="9">
    <location>
        <begin position="21"/>
        <end position="39"/>
    </location>
</feature>
<organism evidence="10 11">
    <name type="scientific">Plakobranchus ocellatus</name>
    <dbReference type="NCBI Taxonomy" id="259542"/>
    <lineage>
        <taxon>Eukaryota</taxon>
        <taxon>Metazoa</taxon>
        <taxon>Spiralia</taxon>
        <taxon>Lophotrochozoa</taxon>
        <taxon>Mollusca</taxon>
        <taxon>Gastropoda</taxon>
        <taxon>Heterobranchia</taxon>
        <taxon>Euthyneura</taxon>
        <taxon>Panpulmonata</taxon>
        <taxon>Sacoglossa</taxon>
        <taxon>Placobranchoidea</taxon>
        <taxon>Plakobranchidae</taxon>
        <taxon>Plakobranchus</taxon>
    </lineage>
</organism>
<dbReference type="SUPFAM" id="SSF48264">
    <property type="entry name" value="Cytochrome P450"/>
    <property type="match status" value="1"/>
</dbReference>
<dbReference type="GO" id="GO:0020037">
    <property type="term" value="F:heme binding"/>
    <property type="evidence" value="ECO:0007669"/>
    <property type="project" value="InterPro"/>
</dbReference>